<dbReference type="eggNOG" id="ENOG502S696">
    <property type="taxonomic scope" value="Eukaryota"/>
</dbReference>
<keyword evidence="2" id="KW-1185">Reference proteome</keyword>
<dbReference type="STRING" id="1168221.R7YMY8"/>
<dbReference type="OMA" id="MKVIIVR"/>
<sequence>MSDSAALVARYLKTNGYDETLSAFIKEAGLKPSAGTVSRGDLTIEQILHEKQSFDLSVRFEKTAIDDEDKAWRKPSPSTSSIVECLPTSSNVLYVSADRLALGGSDARSIITATTADRRLNFIDPDGPEFRMLGSLTYLQDSPILSCLVLQQRYVVCAGMSGKIIIFDCHNDAIIEERRDHMKYVVKVVGWQDQEGVWIATAGWDAKVLLYRVALQDDAPSLGAPVASLTVATNPETLLFVEHPESSIPVLLLTRRDSTFMYYYTLPLLPIDSGRLPATLQLLGKQNLAPHSNAWVAFTPSAVAVCPTDPTVVAVATSTVPHMKLLIVRLLLPSIQSEGPTVPPSFADVNVIPTSPVSILDRQDLSRPTQASQARAALAIQDREAAAILISCNTLAPQTQYSTPALAWRPDGSGVWVNSDDGVVRGIEVSTGKVVANLEGHVAGSKVRCLWAGCVDGGNGDNEKEELLVSGGFDQRLILWRAERASDREDAINERT</sequence>
<proteinExistence type="predicted"/>
<dbReference type="InterPro" id="IPR006594">
    <property type="entry name" value="LisH"/>
</dbReference>
<dbReference type="AlphaFoldDB" id="R7YMY8"/>
<reference evidence="2" key="1">
    <citation type="submission" date="2012-06" db="EMBL/GenBank/DDBJ databases">
        <title>The genome sequence of Coniosporium apollinis CBS 100218.</title>
        <authorList>
            <consortium name="The Broad Institute Genome Sequencing Platform"/>
            <person name="Cuomo C."/>
            <person name="Gorbushina A."/>
            <person name="Noack S."/>
            <person name="Walker B."/>
            <person name="Young S.K."/>
            <person name="Zeng Q."/>
            <person name="Gargeya S."/>
            <person name="Fitzgerald M."/>
            <person name="Haas B."/>
            <person name="Abouelleil A."/>
            <person name="Alvarado L."/>
            <person name="Arachchi H.M."/>
            <person name="Berlin A.M."/>
            <person name="Chapman S.B."/>
            <person name="Goldberg J."/>
            <person name="Griggs A."/>
            <person name="Gujja S."/>
            <person name="Hansen M."/>
            <person name="Howarth C."/>
            <person name="Imamovic A."/>
            <person name="Larimer J."/>
            <person name="McCowan C."/>
            <person name="Montmayeur A."/>
            <person name="Murphy C."/>
            <person name="Neiman D."/>
            <person name="Pearson M."/>
            <person name="Priest M."/>
            <person name="Roberts A."/>
            <person name="Saif S."/>
            <person name="Shea T."/>
            <person name="Sisk P."/>
            <person name="Sykes S."/>
            <person name="Wortman J."/>
            <person name="Nusbaum C."/>
            <person name="Birren B."/>
        </authorList>
    </citation>
    <scope>NUCLEOTIDE SEQUENCE [LARGE SCALE GENOMIC DNA]</scope>
    <source>
        <strain evidence="2">CBS 100218</strain>
    </source>
</reference>
<gene>
    <name evidence="1" type="ORF">W97_02494</name>
</gene>
<dbReference type="OrthoDB" id="1932312at2759"/>
<organism evidence="1 2">
    <name type="scientific">Coniosporium apollinis (strain CBS 100218)</name>
    <name type="common">Rock-inhabiting black yeast</name>
    <dbReference type="NCBI Taxonomy" id="1168221"/>
    <lineage>
        <taxon>Eukaryota</taxon>
        <taxon>Fungi</taxon>
        <taxon>Dikarya</taxon>
        <taxon>Ascomycota</taxon>
        <taxon>Pezizomycotina</taxon>
        <taxon>Dothideomycetes</taxon>
        <taxon>Dothideomycetes incertae sedis</taxon>
        <taxon>Coniosporium</taxon>
    </lineage>
</organism>
<name>R7YMY8_CONA1</name>
<dbReference type="SUPFAM" id="SSF50978">
    <property type="entry name" value="WD40 repeat-like"/>
    <property type="match status" value="1"/>
</dbReference>
<dbReference type="GeneID" id="19899805"/>
<dbReference type="Proteomes" id="UP000016924">
    <property type="component" value="Unassembled WGS sequence"/>
</dbReference>
<evidence type="ECO:0000313" key="2">
    <source>
        <dbReference type="Proteomes" id="UP000016924"/>
    </source>
</evidence>
<protein>
    <submittedName>
        <fullName evidence="1">Uncharacterized protein</fullName>
    </submittedName>
</protein>
<dbReference type="SMART" id="SM00320">
    <property type="entry name" value="WD40"/>
    <property type="match status" value="3"/>
</dbReference>
<accession>R7YMY8</accession>
<dbReference type="InterPro" id="IPR015943">
    <property type="entry name" value="WD40/YVTN_repeat-like_dom_sf"/>
</dbReference>
<dbReference type="RefSeq" id="XP_007778584.1">
    <property type="nucleotide sequence ID" value="XM_007780394.1"/>
</dbReference>
<dbReference type="Gene3D" id="2.130.10.10">
    <property type="entry name" value="YVTN repeat-like/Quinoprotein amine dehydrogenase"/>
    <property type="match status" value="2"/>
</dbReference>
<dbReference type="HOGENOM" id="CLU_048446_0_0_1"/>
<evidence type="ECO:0000313" key="1">
    <source>
        <dbReference type="EMBL" id="EON63267.1"/>
    </source>
</evidence>
<dbReference type="EMBL" id="JH767562">
    <property type="protein sequence ID" value="EON63267.1"/>
    <property type="molecule type" value="Genomic_DNA"/>
</dbReference>
<dbReference type="InterPro" id="IPR001680">
    <property type="entry name" value="WD40_rpt"/>
</dbReference>
<dbReference type="InterPro" id="IPR036322">
    <property type="entry name" value="WD40_repeat_dom_sf"/>
</dbReference>
<dbReference type="PROSITE" id="PS50896">
    <property type="entry name" value="LISH"/>
    <property type="match status" value="1"/>
</dbReference>
<dbReference type="SMART" id="SM00667">
    <property type="entry name" value="LisH"/>
    <property type="match status" value="1"/>
</dbReference>